<dbReference type="PANTHER" id="PTHR46193">
    <property type="entry name" value="6-PHOSPHOGLUCONATE PHOSPHATASE"/>
    <property type="match status" value="1"/>
</dbReference>
<keyword evidence="3" id="KW-0479">Metal-binding</keyword>
<dbReference type="KEGG" id="yin:CH53_4258"/>
<evidence type="ECO:0000256" key="1">
    <source>
        <dbReference type="ARBA" id="ARBA00001946"/>
    </source>
</evidence>
<dbReference type="SUPFAM" id="SSF56784">
    <property type="entry name" value="HAD-like"/>
    <property type="match status" value="1"/>
</dbReference>
<evidence type="ECO:0000313" key="10">
    <source>
        <dbReference type="Proteomes" id="UP000038750"/>
    </source>
</evidence>
<evidence type="ECO:0000256" key="3">
    <source>
        <dbReference type="ARBA" id="ARBA00022723"/>
    </source>
</evidence>
<dbReference type="RefSeq" id="WP_005182915.1">
    <property type="nucleotide sequence ID" value="NZ_CABHXO010000035.1"/>
</dbReference>
<keyword evidence="12" id="KW-1185">Reference proteome</keyword>
<dbReference type="InterPro" id="IPR023198">
    <property type="entry name" value="PGP-like_dom2"/>
</dbReference>
<proteinExistence type="inferred from homology"/>
<evidence type="ECO:0000313" key="9">
    <source>
        <dbReference type="EMBL" id="QGR71565.1"/>
    </source>
</evidence>
<evidence type="ECO:0000256" key="4">
    <source>
        <dbReference type="ARBA" id="ARBA00022801"/>
    </source>
</evidence>
<name>A0A0T9MNT0_YERIN</name>
<dbReference type="GeneID" id="58047618"/>
<dbReference type="InterPro" id="IPR051600">
    <property type="entry name" value="Beta-PGM-like"/>
</dbReference>
<evidence type="ECO:0000256" key="2">
    <source>
        <dbReference type="ARBA" id="ARBA00006171"/>
    </source>
</evidence>
<gene>
    <name evidence="7" type="primary">yniC</name>
    <name evidence="9" type="synonym">hxpB</name>
    <name evidence="8" type="ORF">CBW57_08430</name>
    <name evidence="7" type="ORF">ERS008530_03387</name>
    <name evidence="9" type="ORF">FOC37_15105</name>
</gene>
<accession>A0A0T9MNT0</accession>
<dbReference type="Gene3D" id="3.40.50.1000">
    <property type="entry name" value="HAD superfamily/HAD-like"/>
    <property type="match status" value="1"/>
</dbReference>
<organism evidence="7 10">
    <name type="scientific">Yersinia intermedia</name>
    <dbReference type="NCBI Taxonomy" id="631"/>
    <lineage>
        <taxon>Bacteria</taxon>
        <taxon>Pseudomonadati</taxon>
        <taxon>Pseudomonadota</taxon>
        <taxon>Gammaproteobacteria</taxon>
        <taxon>Enterobacterales</taxon>
        <taxon>Yersiniaceae</taxon>
        <taxon>Yersinia</taxon>
    </lineage>
</organism>
<dbReference type="FunFam" id="3.40.50.1000:FF:000036">
    <property type="entry name" value="HAD family hydrolase"/>
    <property type="match status" value="1"/>
</dbReference>
<comment type="similarity">
    <text evidence="2">Belongs to the HAD-like hydrolase superfamily. CbbY/CbbZ/Gph/YieH family.</text>
</comment>
<dbReference type="Proteomes" id="UP000038750">
    <property type="component" value="Unassembled WGS sequence"/>
</dbReference>
<keyword evidence="4 7" id="KW-0378">Hydrolase</keyword>
<dbReference type="AlphaFoldDB" id="A0A0T9MNT0"/>
<dbReference type="Pfam" id="PF00702">
    <property type="entry name" value="Hydrolase"/>
    <property type="match status" value="1"/>
</dbReference>
<dbReference type="OrthoDB" id="9800058at2"/>
<dbReference type="PRINTS" id="PR00413">
    <property type="entry name" value="HADHALOGNASE"/>
</dbReference>
<dbReference type="PANTHER" id="PTHR46193:SF18">
    <property type="entry name" value="HEXITOL PHOSPHATASE B"/>
    <property type="match status" value="1"/>
</dbReference>
<sequence length="221" mass="24598">MATPHPIKAAIFDMDGLLIDSEPLWLQAELDIFTNLGLDTSSRNSLPDTLGLRIDLVVKLWFQTMPWQGPSQAEVCNRIIARAIELVEETRPVLPGVEYALDLCRQQGLKIGLASASPLHMQERVLDMLGVRDQFDCLVSAEYLPHSKPHPEVYLNAATALGIDPLQCVTLEDSVNGMIATKAARMRSIVIPSPEYRADPRWVLSDIKLESLEQLSKKDIT</sequence>
<evidence type="ECO:0000313" key="11">
    <source>
        <dbReference type="Proteomes" id="UP000196440"/>
    </source>
</evidence>
<dbReference type="eggNOG" id="COG0637">
    <property type="taxonomic scope" value="Bacteria"/>
</dbReference>
<evidence type="ECO:0000256" key="5">
    <source>
        <dbReference type="ARBA" id="ARBA00022842"/>
    </source>
</evidence>
<dbReference type="SFLD" id="SFLDG01135">
    <property type="entry name" value="C1.5.6:_HAD__Beta-PGM__Phospha"/>
    <property type="match status" value="1"/>
</dbReference>
<dbReference type="GO" id="GO:0000287">
    <property type="term" value="F:magnesium ion binding"/>
    <property type="evidence" value="ECO:0007669"/>
    <property type="project" value="UniProtKB-ARBA"/>
</dbReference>
<keyword evidence="6" id="KW-0119">Carbohydrate metabolism</keyword>
<evidence type="ECO:0000313" key="12">
    <source>
        <dbReference type="Proteomes" id="UP000424966"/>
    </source>
</evidence>
<dbReference type="SFLD" id="SFLDG01129">
    <property type="entry name" value="C1.5:_HAD__Beta-PGM__Phosphata"/>
    <property type="match status" value="1"/>
</dbReference>
<dbReference type="STRING" id="631.CH53_4258"/>
<evidence type="ECO:0000256" key="6">
    <source>
        <dbReference type="ARBA" id="ARBA00023277"/>
    </source>
</evidence>
<dbReference type="EMBL" id="NHOI01000010">
    <property type="protein sequence ID" value="OVZ87601.1"/>
    <property type="molecule type" value="Genomic_DNA"/>
</dbReference>
<evidence type="ECO:0000313" key="7">
    <source>
        <dbReference type="EMBL" id="CNG28214.1"/>
    </source>
</evidence>
<dbReference type="EMBL" id="CP046294">
    <property type="protein sequence ID" value="QGR71565.1"/>
    <property type="molecule type" value="Genomic_DNA"/>
</dbReference>
<dbReference type="Proteomes" id="UP000424966">
    <property type="component" value="Chromosome"/>
</dbReference>
<dbReference type="NCBIfam" id="TIGR01509">
    <property type="entry name" value="HAD-SF-IA-v3"/>
    <property type="match status" value="1"/>
</dbReference>
<protein>
    <submittedName>
        <fullName evidence="7">2-deoxyglucose-6-phosphatase</fullName>
        <ecNumber evidence="7">3.1.3.-</ecNumber>
    </submittedName>
    <submittedName>
        <fullName evidence="9">Hexitol phosphatase HxpB</fullName>
    </submittedName>
</protein>
<dbReference type="InterPro" id="IPR036412">
    <property type="entry name" value="HAD-like_sf"/>
</dbReference>
<dbReference type="EC" id="3.1.3.-" evidence="7"/>
<dbReference type="GO" id="GO:0016787">
    <property type="term" value="F:hydrolase activity"/>
    <property type="evidence" value="ECO:0007669"/>
    <property type="project" value="UniProtKB-KW"/>
</dbReference>
<reference evidence="7 10" key="1">
    <citation type="submission" date="2015-03" db="EMBL/GenBank/DDBJ databases">
        <authorList>
            <person name="Murphy D."/>
        </authorList>
    </citation>
    <scope>NUCLEOTIDE SEQUENCE [LARGE SCALE GENOMIC DNA]</scope>
    <source>
        <strain evidence="7 10">BR165/97</strain>
    </source>
</reference>
<dbReference type="NCBIfam" id="NF008087">
    <property type="entry name" value="PRK10826.1"/>
    <property type="match status" value="1"/>
</dbReference>
<reference evidence="8 11" key="2">
    <citation type="submission" date="2017-05" db="EMBL/GenBank/DDBJ databases">
        <title>Whole genome sequencing of Yersinia kristensenii.</title>
        <authorList>
            <person name="Campioni F."/>
        </authorList>
    </citation>
    <scope>NUCLEOTIDE SEQUENCE [LARGE SCALE GENOMIC DNA]</scope>
    <source>
        <strain evidence="8 11">CFSAN060536</strain>
    </source>
</reference>
<comment type="cofactor">
    <cofactor evidence="1">
        <name>Mg(2+)</name>
        <dbReference type="ChEBI" id="CHEBI:18420"/>
    </cofactor>
</comment>
<evidence type="ECO:0000313" key="8">
    <source>
        <dbReference type="EMBL" id="OVZ87601.1"/>
    </source>
</evidence>
<reference evidence="9 12" key="3">
    <citation type="submission" date="2019-11" db="EMBL/GenBank/DDBJ databases">
        <title>FDA dAtabase for Regulatory Grade micrObial Sequences (FDA-ARGOS): Supporting development and validation of Infectious Disease Dx tests.</title>
        <authorList>
            <person name="Patel R."/>
            <person name="Rucinski S."/>
            <person name="Tallon L."/>
            <person name="Sadzewicz L."/>
            <person name="Vavikolanu K."/>
            <person name="Mehta A."/>
            <person name="Aluvathingal J."/>
            <person name="Nadendla S."/>
            <person name="Nandy P."/>
            <person name="Geyer C."/>
            <person name="Yan Y."/>
            <person name="Sichtig H."/>
        </authorList>
    </citation>
    <scope>NUCLEOTIDE SEQUENCE [LARGE SCALE GENOMIC DNA]</scope>
    <source>
        <strain evidence="9 12">FDAARGOS_729</strain>
    </source>
</reference>
<dbReference type="InterPro" id="IPR006439">
    <property type="entry name" value="HAD-SF_hydro_IA"/>
</dbReference>
<dbReference type="InterPro" id="IPR023214">
    <property type="entry name" value="HAD_sf"/>
</dbReference>
<dbReference type="EMBL" id="CPZJ01000016">
    <property type="protein sequence ID" value="CNG28214.1"/>
    <property type="molecule type" value="Genomic_DNA"/>
</dbReference>
<dbReference type="Gene3D" id="1.10.150.240">
    <property type="entry name" value="Putative phosphatase, domain 2"/>
    <property type="match status" value="1"/>
</dbReference>
<dbReference type="Proteomes" id="UP000196440">
    <property type="component" value="Unassembled WGS sequence"/>
</dbReference>
<dbReference type="SFLD" id="SFLDS00003">
    <property type="entry name" value="Haloacid_Dehalogenase"/>
    <property type="match status" value="1"/>
</dbReference>
<keyword evidence="5" id="KW-0460">Magnesium</keyword>